<evidence type="ECO:0000256" key="8">
    <source>
        <dbReference type="ARBA" id="ARBA00022692"/>
    </source>
</evidence>
<evidence type="ECO:0000256" key="5">
    <source>
        <dbReference type="ARBA" id="ARBA00022475"/>
    </source>
</evidence>
<comment type="catalytic activity">
    <reaction evidence="16 19">
        <text>[(1-&gt;4)-beta-D-glucosyl](n) + UDP-alpha-D-glucose = [(1-&gt;4)-beta-D-glucosyl](n+1) + UDP + H(+)</text>
        <dbReference type="Rhea" id="RHEA:19929"/>
        <dbReference type="Rhea" id="RHEA-COMP:10033"/>
        <dbReference type="Rhea" id="RHEA-COMP:10034"/>
        <dbReference type="ChEBI" id="CHEBI:15378"/>
        <dbReference type="ChEBI" id="CHEBI:18246"/>
        <dbReference type="ChEBI" id="CHEBI:58223"/>
        <dbReference type="ChEBI" id="CHEBI:58885"/>
        <dbReference type="EC" id="2.4.1.12"/>
    </reaction>
</comment>
<dbReference type="GO" id="GO:0008270">
    <property type="term" value="F:zinc ion binding"/>
    <property type="evidence" value="ECO:0007669"/>
    <property type="project" value="UniProtKB-KW"/>
</dbReference>
<dbReference type="Gene3D" id="3.30.40.10">
    <property type="entry name" value="Zinc/RING finger domain, C3HC4 (zinc finger)"/>
    <property type="match status" value="1"/>
</dbReference>
<dbReference type="InterPro" id="IPR001841">
    <property type="entry name" value="Znf_RING"/>
</dbReference>
<evidence type="ECO:0000256" key="19">
    <source>
        <dbReference type="RuleBase" id="RU361116"/>
    </source>
</evidence>
<keyword evidence="22" id="KW-1185">Reference proteome</keyword>
<keyword evidence="15 19" id="KW-0961">Cell wall biogenesis/degradation</keyword>
<dbReference type="GO" id="GO:0016760">
    <property type="term" value="F:cellulose synthase (UDP-forming) activity"/>
    <property type="evidence" value="ECO:0007669"/>
    <property type="project" value="UniProtKB-EC"/>
</dbReference>
<evidence type="ECO:0000256" key="2">
    <source>
        <dbReference type="ARBA" id="ARBA00004651"/>
    </source>
</evidence>
<dbReference type="Pfam" id="PF03552">
    <property type="entry name" value="Cellulose_synt"/>
    <property type="match status" value="1"/>
</dbReference>
<feature type="binding site" evidence="17">
    <location>
        <position position="352"/>
    </location>
    <ligand>
        <name>UDP-alpha-D-glucose</name>
        <dbReference type="ChEBI" id="CHEBI:58885"/>
    </ligand>
</feature>
<feature type="binding site" evidence="17">
    <location>
        <position position="359"/>
    </location>
    <ligand>
        <name>UDP-alpha-D-glucose</name>
        <dbReference type="ChEBI" id="CHEBI:58885"/>
    </ligand>
</feature>
<organism evidence="21 22">
    <name type="scientific">Triticum turgidum subsp. durum</name>
    <name type="common">Durum wheat</name>
    <name type="synonym">Triticum durum</name>
    <dbReference type="NCBI Taxonomy" id="4567"/>
    <lineage>
        <taxon>Eukaryota</taxon>
        <taxon>Viridiplantae</taxon>
        <taxon>Streptophyta</taxon>
        <taxon>Embryophyta</taxon>
        <taxon>Tracheophyta</taxon>
        <taxon>Spermatophyta</taxon>
        <taxon>Magnoliopsida</taxon>
        <taxon>Liliopsida</taxon>
        <taxon>Poales</taxon>
        <taxon>Poaceae</taxon>
        <taxon>BOP clade</taxon>
        <taxon>Pooideae</taxon>
        <taxon>Triticodae</taxon>
        <taxon>Triticeae</taxon>
        <taxon>Triticinae</taxon>
        <taxon>Triticum</taxon>
    </lineage>
</organism>
<protein>
    <recommendedName>
        <fullName evidence="19">Cellulose synthase</fullName>
        <ecNumber evidence="19">2.4.1.12</ecNumber>
    </recommendedName>
</protein>
<evidence type="ECO:0000256" key="14">
    <source>
        <dbReference type="ARBA" id="ARBA00023211"/>
    </source>
</evidence>
<sequence length="533" mass="60737">MEASAGLVAGSHNRNELVVIRRDGEARPLKQQNRGACQICGDDLGLGPGGDPFVACNECAFPVCRDCYEYERREGTQNCPQCKTRYKRLKGCARVPGDEEEDGADDLEDEFNWRDRDDSQYAAESMLHAHMTYGRGGDLDGVHQPFQPNPNVPLLTNGQMVIPPEQHALVPSFVGGGGKRIHPLPYADSNLPVQPRSMDPSKDIGSYGYGSVAWKERMESWKQKQERLHQARNDGGKDWNGDGDDADLARQPLSRKVPIPSSLINPYRMIIVIRLVIVCLFFHYRVMHPVHDAFVLWLISVICEIWFAMSWILDQFPKWFPIERETYLDRLTLRFDKEGQPSQLAPVDFFVSTVDPAKEPPLVTANTILSILAVDYPVDKLSCYVSDDGAAMLTFEGLSETSEFAKKWVPFCKKYSIEPRAPEWYFQQKIDYLKDKVVPNFVRDRRAMKREYEEFKIRINALVAKAQKVPEEGWTMQDGTPWPGNNVRDHPGMIQSSLVKVVALMWKEMSCLDWFMSQEKNGQAITITRRLVL</sequence>
<comment type="cofactor">
    <cofactor evidence="1">
        <name>Mn(2+)</name>
        <dbReference type="ChEBI" id="CHEBI:29035"/>
    </cofactor>
</comment>
<comment type="similarity">
    <text evidence="4 19">Belongs to the glycosyltransferase 2 family. Plant cellulose synthase subfamily.</text>
</comment>
<evidence type="ECO:0000313" key="21">
    <source>
        <dbReference type="EMBL" id="VAH97382.1"/>
    </source>
</evidence>
<dbReference type="FunFam" id="3.30.40.10:FF:000031">
    <property type="entry name" value="Cellulose synthase"/>
    <property type="match status" value="1"/>
</dbReference>
<keyword evidence="7 19" id="KW-0808">Transferase</keyword>
<dbReference type="EC" id="2.4.1.12" evidence="19"/>
<keyword evidence="10 19" id="KW-0135">Cellulose biosynthesis</keyword>
<dbReference type="GO" id="GO:0005886">
    <property type="term" value="C:plasma membrane"/>
    <property type="evidence" value="ECO:0007669"/>
    <property type="project" value="UniProtKB-SubCell"/>
</dbReference>
<evidence type="ECO:0000256" key="1">
    <source>
        <dbReference type="ARBA" id="ARBA00001936"/>
    </source>
</evidence>
<feature type="transmembrane region" description="Helical" evidence="19">
    <location>
        <begin position="267"/>
        <end position="286"/>
    </location>
</feature>
<evidence type="ECO:0000256" key="3">
    <source>
        <dbReference type="ARBA" id="ARBA00004768"/>
    </source>
</evidence>
<name>A0A9R0W5D0_TRITD</name>
<dbReference type="SUPFAM" id="SSF57850">
    <property type="entry name" value="RING/U-box"/>
    <property type="match status" value="1"/>
</dbReference>
<feature type="domain" description="RING-type" evidence="20">
    <location>
        <begin position="37"/>
        <end position="83"/>
    </location>
</feature>
<keyword evidence="8 19" id="KW-0812">Transmembrane</keyword>
<proteinExistence type="inferred from homology"/>
<keyword evidence="18 19" id="KW-0863">Zinc-finger</keyword>
<evidence type="ECO:0000256" key="13">
    <source>
        <dbReference type="ARBA" id="ARBA00023136"/>
    </source>
</evidence>
<evidence type="ECO:0000256" key="18">
    <source>
        <dbReference type="PROSITE-ProRule" id="PRU00175"/>
    </source>
</evidence>
<dbReference type="PANTHER" id="PTHR13301">
    <property type="entry name" value="X-BOX TRANSCRIPTION FACTOR-RELATED"/>
    <property type="match status" value="1"/>
</dbReference>
<evidence type="ECO:0000256" key="6">
    <source>
        <dbReference type="ARBA" id="ARBA00022676"/>
    </source>
</evidence>
<keyword evidence="19" id="KW-0862">Zinc</keyword>
<gene>
    <name evidence="21" type="ORF">TRITD_4Av1G220180</name>
</gene>
<dbReference type="GO" id="GO:0071555">
    <property type="term" value="P:cell wall organization"/>
    <property type="evidence" value="ECO:0007669"/>
    <property type="project" value="UniProtKB-KW"/>
</dbReference>
<keyword evidence="9 19" id="KW-0479">Metal-binding</keyword>
<keyword evidence="6 19" id="KW-0328">Glycosyltransferase</keyword>
<dbReference type="GO" id="GO:0030244">
    <property type="term" value="P:cellulose biosynthetic process"/>
    <property type="evidence" value="ECO:0007669"/>
    <property type="project" value="UniProtKB-KW"/>
</dbReference>
<comment type="subcellular location">
    <subcellularLocation>
        <location evidence="2 19">Cell membrane</location>
        <topology evidence="2 19">Multi-pass membrane protein</topology>
    </subcellularLocation>
</comment>
<dbReference type="AlphaFoldDB" id="A0A9R0W5D0"/>
<dbReference type="InterPro" id="IPR013083">
    <property type="entry name" value="Znf_RING/FYVE/PHD"/>
</dbReference>
<keyword evidence="14" id="KW-0464">Manganese</keyword>
<evidence type="ECO:0000256" key="4">
    <source>
        <dbReference type="ARBA" id="ARBA00007548"/>
    </source>
</evidence>
<comment type="caution">
    <text evidence="19">Lacks conserved residue(s) required for the propagation of feature annotation.</text>
</comment>
<comment type="cofactor">
    <cofactor evidence="19">
        <name>Zn(2+)</name>
        <dbReference type="ChEBI" id="CHEBI:29105"/>
    </cofactor>
    <text evidence="19">Binds 2 Zn(2+) ions per subunit.</text>
</comment>
<feature type="transmembrane region" description="Helical" evidence="19">
    <location>
        <begin position="293"/>
        <end position="313"/>
    </location>
</feature>
<evidence type="ECO:0000256" key="12">
    <source>
        <dbReference type="ARBA" id="ARBA00023054"/>
    </source>
</evidence>
<accession>A0A9R0W5D0</accession>
<evidence type="ECO:0000256" key="16">
    <source>
        <dbReference type="ARBA" id="ARBA00048682"/>
    </source>
</evidence>
<evidence type="ECO:0000256" key="15">
    <source>
        <dbReference type="ARBA" id="ARBA00023316"/>
    </source>
</evidence>
<evidence type="ECO:0000313" key="22">
    <source>
        <dbReference type="Proteomes" id="UP000324705"/>
    </source>
</evidence>
<evidence type="ECO:0000256" key="7">
    <source>
        <dbReference type="ARBA" id="ARBA00022679"/>
    </source>
</evidence>
<keyword evidence="13 19" id="KW-0472">Membrane</keyword>
<feature type="binding site" evidence="17">
    <location>
        <position position="358"/>
    </location>
    <ligand>
        <name>UDP-alpha-D-glucose</name>
        <dbReference type="ChEBI" id="CHEBI:58885"/>
    </ligand>
</feature>
<comment type="pathway">
    <text evidence="3 19">Glycan metabolism; plant cellulose biosynthesis.</text>
</comment>
<evidence type="ECO:0000256" key="10">
    <source>
        <dbReference type="ARBA" id="ARBA00022916"/>
    </source>
</evidence>
<dbReference type="EMBL" id="LT934117">
    <property type="protein sequence ID" value="VAH97382.1"/>
    <property type="molecule type" value="Genomic_DNA"/>
</dbReference>
<dbReference type="Gramene" id="TRITD4Av1G220180.75">
    <property type="protein sequence ID" value="TRITD4Av1G220180.75"/>
    <property type="gene ID" value="TRITD4Av1G220180"/>
</dbReference>
<dbReference type="InterPro" id="IPR027934">
    <property type="entry name" value="CES_Znf_RING"/>
</dbReference>
<reference evidence="21 22" key="1">
    <citation type="submission" date="2017-09" db="EMBL/GenBank/DDBJ databases">
        <authorList>
            <consortium name="International Durum Wheat Genome Sequencing Consortium (IDWGSC)"/>
            <person name="Milanesi L."/>
        </authorList>
    </citation>
    <scope>NUCLEOTIDE SEQUENCE [LARGE SCALE GENOMIC DNA]</scope>
    <source>
        <strain evidence="22">cv. Svevo</strain>
    </source>
</reference>
<keyword evidence="12" id="KW-0175">Coiled coil</keyword>
<dbReference type="Pfam" id="PF14569">
    <property type="entry name" value="zf-UDP"/>
    <property type="match status" value="1"/>
</dbReference>
<keyword evidence="11 19" id="KW-1133">Transmembrane helix</keyword>
<evidence type="ECO:0000256" key="9">
    <source>
        <dbReference type="ARBA" id="ARBA00022723"/>
    </source>
</evidence>
<dbReference type="InterPro" id="IPR005150">
    <property type="entry name" value="Cellulose_synth"/>
</dbReference>
<keyword evidence="5 19" id="KW-1003">Cell membrane</keyword>
<evidence type="ECO:0000256" key="11">
    <source>
        <dbReference type="ARBA" id="ARBA00022989"/>
    </source>
</evidence>
<dbReference type="PROSITE" id="PS50089">
    <property type="entry name" value="ZF_RING_2"/>
    <property type="match status" value="1"/>
</dbReference>
<feature type="binding site" evidence="17">
    <location>
        <position position="388"/>
    </location>
    <ligand>
        <name>UDP-alpha-D-glucose</name>
        <dbReference type="ChEBI" id="CHEBI:58885"/>
    </ligand>
</feature>
<evidence type="ECO:0000259" key="20">
    <source>
        <dbReference type="PROSITE" id="PS50089"/>
    </source>
</evidence>
<dbReference type="Proteomes" id="UP000324705">
    <property type="component" value="Chromosome 4A"/>
</dbReference>
<evidence type="ECO:0000256" key="17">
    <source>
        <dbReference type="PIRSR" id="PIRSR605150-2"/>
    </source>
</evidence>